<evidence type="ECO:0000313" key="2">
    <source>
        <dbReference type="EMBL" id="VFK02113.1"/>
    </source>
</evidence>
<reference evidence="2" key="1">
    <citation type="submission" date="2019-02" db="EMBL/GenBank/DDBJ databases">
        <authorList>
            <person name="Gruber-Vodicka R. H."/>
            <person name="Seah K. B. B."/>
        </authorList>
    </citation>
    <scope>NUCLEOTIDE SEQUENCE</scope>
    <source>
        <strain evidence="3">BECK_SA2B12</strain>
        <strain evidence="2">BECK_SA2B15</strain>
        <strain evidence="1">BECK_SA2B20</strain>
    </source>
</reference>
<sequence>MPFHRRGMERGLELGRGKSEIALPTRLLGYTFSGRFPNFPAQQALIAPSHMEAFNTAVICNTTRLSTCLKM</sequence>
<protein>
    <submittedName>
        <fullName evidence="2">Uncharacterized protein</fullName>
    </submittedName>
</protein>
<dbReference type="EMBL" id="CAADFI010000259">
    <property type="protein sequence ID" value="VFK02082.1"/>
    <property type="molecule type" value="Genomic_DNA"/>
</dbReference>
<accession>A0A450VBG6</accession>
<name>A0A450VBG6_9GAMM</name>
<dbReference type="EMBL" id="CAADFG010000254">
    <property type="protein sequence ID" value="VFK02113.1"/>
    <property type="molecule type" value="Genomic_DNA"/>
</dbReference>
<dbReference type="AlphaFoldDB" id="A0A450VBG6"/>
<evidence type="ECO:0000313" key="1">
    <source>
        <dbReference type="EMBL" id="VFK02082.1"/>
    </source>
</evidence>
<dbReference type="EMBL" id="CAADFJ010000252">
    <property type="protein sequence ID" value="VFK05254.1"/>
    <property type="molecule type" value="Genomic_DNA"/>
</dbReference>
<organism evidence="2">
    <name type="scientific">Candidatus Kentrum eta</name>
    <dbReference type="NCBI Taxonomy" id="2126337"/>
    <lineage>
        <taxon>Bacteria</taxon>
        <taxon>Pseudomonadati</taxon>
        <taxon>Pseudomonadota</taxon>
        <taxon>Gammaproteobacteria</taxon>
        <taxon>Candidatus Kentrum</taxon>
    </lineage>
</organism>
<proteinExistence type="predicted"/>
<evidence type="ECO:0000313" key="3">
    <source>
        <dbReference type="EMBL" id="VFK05254.1"/>
    </source>
</evidence>
<gene>
    <name evidence="2" type="ORF">BECKH772A_GA0070896_102544</name>
    <name evidence="1" type="ORF">BECKH772B_GA0070898_102593</name>
    <name evidence="3" type="ORF">BECKH772C_GA0070978_102524</name>
</gene>